<accession>A0A650CH98</accession>
<dbReference type="CDD" id="cd03801">
    <property type="entry name" value="GT4_PimA-like"/>
    <property type="match status" value="1"/>
</dbReference>
<name>A0A650CH98_SULOH</name>
<dbReference type="EMBL" id="JACHFY010000001">
    <property type="protein sequence ID" value="MBB5252409.1"/>
    <property type="molecule type" value="Genomic_DNA"/>
</dbReference>
<dbReference type="EMBL" id="CP045484">
    <property type="protein sequence ID" value="QGR17136.1"/>
    <property type="molecule type" value="Genomic_DNA"/>
</dbReference>
<dbReference type="InterPro" id="IPR050194">
    <property type="entry name" value="Glycosyltransferase_grp1"/>
</dbReference>
<proteinExistence type="predicted"/>
<organism evidence="3 4">
    <name type="scientific">Sulfurisphaera ohwakuensis</name>
    <dbReference type="NCBI Taxonomy" id="69656"/>
    <lineage>
        <taxon>Archaea</taxon>
        <taxon>Thermoproteota</taxon>
        <taxon>Thermoprotei</taxon>
        <taxon>Sulfolobales</taxon>
        <taxon>Sulfolobaceae</taxon>
        <taxon>Sulfurisphaera</taxon>
    </lineage>
</organism>
<reference evidence="3 4" key="1">
    <citation type="submission" date="2019-10" db="EMBL/GenBank/DDBJ databases">
        <title>Genome Sequences from Six Type Strain Members of the Archaeal Family Sulfolobaceae: Acidianus ambivalens, Acidianus infernus, Metallosphaera prunae, Stygiolobus azoricus, Sulfolobus metallicus, and Sulfurisphaera ohwakuensis.</title>
        <authorList>
            <person name="Counts J.A."/>
            <person name="Kelly R.M."/>
        </authorList>
    </citation>
    <scope>NUCLEOTIDE SEQUENCE [LARGE SCALE GENOMIC DNA]</scope>
    <source>
        <strain evidence="3 4">TA-1</strain>
    </source>
</reference>
<evidence type="ECO:0000313" key="4">
    <source>
        <dbReference type="Proteomes" id="UP000427373"/>
    </source>
</evidence>
<dbReference type="Proteomes" id="UP000582213">
    <property type="component" value="Unassembled WGS sequence"/>
</dbReference>
<dbReference type="PANTHER" id="PTHR45947">
    <property type="entry name" value="SULFOQUINOVOSYL TRANSFERASE SQD2"/>
    <property type="match status" value="1"/>
</dbReference>
<dbReference type="AlphaFoldDB" id="A0A650CH98"/>
<feature type="domain" description="Glycosyl transferase family 1" evidence="1">
    <location>
        <begin position="226"/>
        <end position="376"/>
    </location>
</feature>
<dbReference type="KEGG" id="soh:D1869_08015"/>
<gene>
    <name evidence="3" type="ORF">D1869_08015</name>
    <name evidence="2" type="ORF">HNQ62_000127</name>
</gene>
<reference evidence="2 5" key="2">
    <citation type="submission" date="2020-08" db="EMBL/GenBank/DDBJ databases">
        <title>Genomic Encyclopedia of Type Strains, Phase IV (KMG-IV): sequencing the most valuable type-strain genomes for metagenomic binning, comparative biology and taxonomic classification.</title>
        <authorList>
            <person name="Goeker M."/>
        </authorList>
    </citation>
    <scope>NUCLEOTIDE SEQUENCE [LARGE SCALE GENOMIC DNA]</scope>
    <source>
        <strain evidence="2 5">DSM 12421</strain>
    </source>
</reference>
<evidence type="ECO:0000313" key="5">
    <source>
        <dbReference type="Proteomes" id="UP000582213"/>
    </source>
</evidence>
<dbReference type="Pfam" id="PF00534">
    <property type="entry name" value="Glycos_transf_1"/>
    <property type="match status" value="1"/>
</dbReference>
<dbReference type="SUPFAM" id="SSF53756">
    <property type="entry name" value="UDP-Glycosyltransferase/glycogen phosphorylase"/>
    <property type="match status" value="1"/>
</dbReference>
<evidence type="ECO:0000313" key="3">
    <source>
        <dbReference type="EMBL" id="QGR17136.1"/>
    </source>
</evidence>
<dbReference type="RefSeq" id="WP_156014639.1">
    <property type="nucleotide sequence ID" value="NZ_CP045484.1"/>
</dbReference>
<keyword evidence="4" id="KW-1185">Reference proteome</keyword>
<sequence length="414" mass="48149">MKIFAIGNVFNPSGVSSHIINVLKGLSKLGEEVTLYVPHFLIDNKIEILKDLEKAGVQIYPFVYDYIQKYKSKIRTINYFIESHTVIFRWNDIGADKVLLRDLDRIKPDIIYDMHEDTITLRLSYYLGKKLNVPVVKLLHDEPFRYSSFGRGYRKILGLQGFIYDALMSIFYKFDKRAYEISMEDGILRGIAAVSYASIYYSKLDEIAKKYHVAVKVYEIGNAFDKELIFKYRRIKDKGDYAVFFARLVPQKGLMELPKIAERLSTKIIVFGKLFSEKYKKNLQSKNIEYRGYKPIEEVYDTVSKAKVLIYPSHQDGYSLVVLDTLALGTSVVAYDIPAIRFVYGGLKPVKMVKEYDYLSLAKVANEVLSMPEKEYTMEHEDEKVRTFIEKHSDWLNVAIETRDFLKQFTRNAI</sequence>
<keyword evidence="3" id="KW-0808">Transferase</keyword>
<dbReference type="Gene3D" id="3.40.50.2000">
    <property type="entry name" value="Glycogen Phosphorylase B"/>
    <property type="match status" value="2"/>
</dbReference>
<evidence type="ECO:0000313" key="2">
    <source>
        <dbReference type="EMBL" id="MBB5252409.1"/>
    </source>
</evidence>
<protein>
    <submittedName>
        <fullName evidence="2 3">Glycosyltransferase</fullName>
    </submittedName>
</protein>
<dbReference type="GO" id="GO:0016757">
    <property type="term" value="F:glycosyltransferase activity"/>
    <property type="evidence" value="ECO:0007669"/>
    <property type="project" value="InterPro"/>
</dbReference>
<dbReference type="OrthoDB" id="26106at2157"/>
<evidence type="ECO:0000259" key="1">
    <source>
        <dbReference type="Pfam" id="PF00534"/>
    </source>
</evidence>
<dbReference type="GeneID" id="42801184"/>
<dbReference type="PANTHER" id="PTHR45947:SF3">
    <property type="entry name" value="SULFOQUINOVOSYL TRANSFERASE SQD2"/>
    <property type="match status" value="1"/>
</dbReference>
<dbReference type="InterPro" id="IPR001296">
    <property type="entry name" value="Glyco_trans_1"/>
</dbReference>
<dbReference type="Proteomes" id="UP000427373">
    <property type="component" value="Chromosome"/>
</dbReference>